<dbReference type="RefSeq" id="XP_016240671.1">
    <property type="nucleotide sequence ID" value="XM_016375395.1"/>
</dbReference>
<feature type="compositionally biased region" description="Polar residues" evidence="1">
    <location>
        <begin position="19"/>
        <end position="29"/>
    </location>
</feature>
<dbReference type="OrthoDB" id="10359745at2759"/>
<organism evidence="2 3">
    <name type="scientific">Exophiala spinifera</name>
    <dbReference type="NCBI Taxonomy" id="91928"/>
    <lineage>
        <taxon>Eukaryota</taxon>
        <taxon>Fungi</taxon>
        <taxon>Dikarya</taxon>
        <taxon>Ascomycota</taxon>
        <taxon>Pezizomycotina</taxon>
        <taxon>Eurotiomycetes</taxon>
        <taxon>Chaetothyriomycetidae</taxon>
        <taxon>Chaetothyriales</taxon>
        <taxon>Herpotrichiellaceae</taxon>
        <taxon>Exophiala</taxon>
    </lineage>
</organism>
<accession>A0A0D2BPK1</accession>
<evidence type="ECO:0000313" key="2">
    <source>
        <dbReference type="EMBL" id="KIW20455.1"/>
    </source>
</evidence>
<keyword evidence="3" id="KW-1185">Reference proteome</keyword>
<gene>
    <name evidence="2" type="ORF">PV08_01030</name>
</gene>
<sequence>MDVANGGDEEAEPGYNDGSLPTSPSSKTDVSPIEYYENRPEDLAAFVQVRSESARVEVPY</sequence>
<dbReference type="Proteomes" id="UP000053328">
    <property type="component" value="Unassembled WGS sequence"/>
</dbReference>
<evidence type="ECO:0000256" key="1">
    <source>
        <dbReference type="SAM" id="MobiDB-lite"/>
    </source>
</evidence>
<dbReference type="HOGENOM" id="CLU_2960747_0_0_1"/>
<dbReference type="AlphaFoldDB" id="A0A0D2BPK1"/>
<protein>
    <submittedName>
        <fullName evidence="2">Uncharacterized protein</fullName>
    </submittedName>
</protein>
<feature type="region of interest" description="Disordered" evidence="1">
    <location>
        <begin position="1"/>
        <end position="34"/>
    </location>
</feature>
<evidence type="ECO:0000313" key="3">
    <source>
        <dbReference type="Proteomes" id="UP000053328"/>
    </source>
</evidence>
<reference evidence="2 3" key="1">
    <citation type="submission" date="2015-01" db="EMBL/GenBank/DDBJ databases">
        <title>The Genome Sequence of Exophiala spinifera CBS89968.</title>
        <authorList>
            <consortium name="The Broad Institute Genomics Platform"/>
            <person name="Cuomo C."/>
            <person name="de Hoog S."/>
            <person name="Gorbushina A."/>
            <person name="Stielow B."/>
            <person name="Teixiera M."/>
            <person name="Abouelleil A."/>
            <person name="Chapman S.B."/>
            <person name="Priest M."/>
            <person name="Young S.K."/>
            <person name="Wortman J."/>
            <person name="Nusbaum C."/>
            <person name="Birren B."/>
        </authorList>
    </citation>
    <scope>NUCLEOTIDE SEQUENCE [LARGE SCALE GENOMIC DNA]</scope>
    <source>
        <strain evidence="2 3">CBS 89968</strain>
    </source>
</reference>
<dbReference type="EMBL" id="KN847492">
    <property type="protein sequence ID" value="KIW20455.1"/>
    <property type="molecule type" value="Genomic_DNA"/>
</dbReference>
<dbReference type="VEuPathDB" id="FungiDB:PV08_01030"/>
<dbReference type="GeneID" id="27328113"/>
<name>A0A0D2BPK1_9EURO</name>
<proteinExistence type="predicted"/>